<evidence type="ECO:0000313" key="4">
    <source>
        <dbReference type="Proteomes" id="UP000887572"/>
    </source>
</evidence>
<evidence type="ECO:0000256" key="2">
    <source>
        <dbReference type="SAM" id="SignalP"/>
    </source>
</evidence>
<organism evidence="4 5">
    <name type="scientific">Globodera rostochiensis</name>
    <name type="common">Golden nematode worm</name>
    <name type="synonym">Heterodera rostochiensis</name>
    <dbReference type="NCBI Taxonomy" id="31243"/>
    <lineage>
        <taxon>Eukaryota</taxon>
        <taxon>Metazoa</taxon>
        <taxon>Ecdysozoa</taxon>
        <taxon>Nematoda</taxon>
        <taxon>Chromadorea</taxon>
        <taxon>Rhabditida</taxon>
        <taxon>Tylenchina</taxon>
        <taxon>Tylenchomorpha</taxon>
        <taxon>Tylenchoidea</taxon>
        <taxon>Heteroderidae</taxon>
        <taxon>Heteroderinae</taxon>
        <taxon>Globodera</taxon>
    </lineage>
</organism>
<dbReference type="InterPro" id="IPR008889">
    <property type="entry name" value="VQ"/>
</dbReference>
<reference evidence="5" key="1">
    <citation type="submission" date="2022-11" db="UniProtKB">
        <authorList>
            <consortium name="WormBaseParasite"/>
        </authorList>
    </citation>
    <scope>IDENTIFICATION</scope>
</reference>
<feature type="signal peptide" evidence="2">
    <location>
        <begin position="1"/>
        <end position="22"/>
    </location>
</feature>
<name>A0A914I6W3_GLORO</name>
<proteinExistence type="predicted"/>
<dbReference type="Pfam" id="PF05678">
    <property type="entry name" value="VQ"/>
    <property type="match status" value="1"/>
</dbReference>
<evidence type="ECO:0000313" key="5">
    <source>
        <dbReference type="WBParaSite" id="Gr19_v10_g7308.t1"/>
    </source>
</evidence>
<feature type="region of interest" description="Disordered" evidence="1">
    <location>
        <begin position="166"/>
        <end position="221"/>
    </location>
</feature>
<evidence type="ECO:0000259" key="3">
    <source>
        <dbReference type="Pfam" id="PF05678"/>
    </source>
</evidence>
<accession>A0A914I6W3</accession>
<feature type="compositionally biased region" description="Polar residues" evidence="1">
    <location>
        <begin position="174"/>
        <end position="221"/>
    </location>
</feature>
<feature type="compositionally biased region" description="Basic residues" evidence="1">
    <location>
        <begin position="112"/>
        <end position="125"/>
    </location>
</feature>
<feature type="domain" description="VQ" evidence="3">
    <location>
        <begin position="128"/>
        <end position="146"/>
    </location>
</feature>
<protein>
    <submittedName>
        <fullName evidence="5">VQ domain-containing protein</fullName>
    </submittedName>
</protein>
<evidence type="ECO:0000256" key="1">
    <source>
        <dbReference type="SAM" id="MobiDB-lite"/>
    </source>
</evidence>
<dbReference type="Proteomes" id="UP000887572">
    <property type="component" value="Unplaced"/>
</dbReference>
<sequence length="252" mass="28030">MNDMHTIGVVLQFLCIFYLGDGMNTNDDDDYDNLFYNYINYDELAIQDNCQFSFLGNQSLANANIESNQLATKSINEPSLPTSNSNISKEKNVVISNKNENNGISANNNRTGTKRKREKKSKRKQQLTQVVHADVANFRQVVQHLTSAPEWRRPIHNDAASIGGLLNMHDGRLNHSSTAPNQQNNGQLNHSSTAPNQQNNGQLNHSVTAPNQSTAAHYKSPSQALDGAAFQYEGHSFPILESSRPFDDVSKQ</sequence>
<feature type="chain" id="PRO_5037732760" evidence="2">
    <location>
        <begin position="23"/>
        <end position="252"/>
    </location>
</feature>
<keyword evidence="4" id="KW-1185">Reference proteome</keyword>
<keyword evidence="2" id="KW-0732">Signal</keyword>
<dbReference type="AlphaFoldDB" id="A0A914I6W3"/>
<feature type="region of interest" description="Disordered" evidence="1">
    <location>
        <begin position="95"/>
        <end position="131"/>
    </location>
</feature>
<feature type="compositionally biased region" description="Polar residues" evidence="1">
    <location>
        <begin position="95"/>
        <end position="111"/>
    </location>
</feature>
<dbReference type="WBParaSite" id="Gr19_v10_g7308.t1">
    <property type="protein sequence ID" value="Gr19_v10_g7308.t1"/>
    <property type="gene ID" value="Gr19_v10_g7308"/>
</dbReference>